<dbReference type="STRING" id="380248.SAMN05216251_10528"/>
<feature type="signal peptide" evidence="2">
    <location>
        <begin position="1"/>
        <end position="42"/>
    </location>
</feature>
<name>A0A1I2D2F3_9ACTN</name>
<evidence type="ECO:0000256" key="2">
    <source>
        <dbReference type="SAM" id="SignalP"/>
    </source>
</evidence>
<evidence type="ECO:0000313" key="4">
    <source>
        <dbReference type="Proteomes" id="UP000199323"/>
    </source>
</evidence>
<keyword evidence="4" id="KW-1185">Reference proteome</keyword>
<proteinExistence type="predicted"/>
<dbReference type="EMBL" id="FONG01000005">
    <property type="protein sequence ID" value="SFE74233.1"/>
    <property type="molecule type" value="Genomic_DNA"/>
</dbReference>
<feature type="chain" id="PRO_5011778695" evidence="2">
    <location>
        <begin position="43"/>
        <end position="63"/>
    </location>
</feature>
<dbReference type="Proteomes" id="UP000199323">
    <property type="component" value="Unassembled WGS sequence"/>
</dbReference>
<dbReference type="AlphaFoldDB" id="A0A1I2D2F3"/>
<evidence type="ECO:0000256" key="1">
    <source>
        <dbReference type="SAM" id="MobiDB-lite"/>
    </source>
</evidence>
<accession>A0A1I2D2F3</accession>
<feature type="region of interest" description="Disordered" evidence="1">
    <location>
        <begin position="42"/>
        <end position="63"/>
    </location>
</feature>
<reference evidence="3 4" key="1">
    <citation type="submission" date="2016-10" db="EMBL/GenBank/DDBJ databases">
        <authorList>
            <person name="de Groot N.N."/>
        </authorList>
    </citation>
    <scope>NUCLEOTIDE SEQUENCE [LARGE SCALE GENOMIC DNA]</scope>
    <source>
        <strain evidence="3 4">CGMCC 4.3510</strain>
    </source>
</reference>
<keyword evidence="2" id="KW-0732">Signal</keyword>
<gene>
    <name evidence="3" type="ORF">SAMN05216251_10528</name>
</gene>
<sequence>MEASRPHTINRSYAMRKLSARIVAVAALAILALASVTGTASATAPVRATPPSTHTTHGLGVGL</sequence>
<evidence type="ECO:0000313" key="3">
    <source>
        <dbReference type="EMBL" id="SFE74233.1"/>
    </source>
</evidence>
<organism evidence="3 4">
    <name type="scientific">Actinacidiphila alni</name>
    <dbReference type="NCBI Taxonomy" id="380248"/>
    <lineage>
        <taxon>Bacteria</taxon>
        <taxon>Bacillati</taxon>
        <taxon>Actinomycetota</taxon>
        <taxon>Actinomycetes</taxon>
        <taxon>Kitasatosporales</taxon>
        <taxon>Streptomycetaceae</taxon>
        <taxon>Actinacidiphila</taxon>
    </lineage>
</organism>
<protein>
    <submittedName>
        <fullName evidence="3">Uncharacterized protein</fullName>
    </submittedName>
</protein>